<name>A0A7S3VCJ8_9STRA</name>
<feature type="compositionally biased region" description="Basic and acidic residues" evidence="3">
    <location>
        <begin position="22"/>
        <end position="47"/>
    </location>
</feature>
<dbReference type="GO" id="GO:0005634">
    <property type="term" value="C:nucleus"/>
    <property type="evidence" value="ECO:0007669"/>
    <property type="project" value="UniProtKB-SubCell"/>
</dbReference>
<dbReference type="InterPro" id="IPR012916">
    <property type="entry name" value="RED_N"/>
</dbReference>
<dbReference type="EMBL" id="HBIO01021250">
    <property type="protein sequence ID" value="CAE0471503.1"/>
    <property type="molecule type" value="Transcribed_RNA"/>
</dbReference>
<sequence length="364" mass="41020">MNNDEFRKLLNSGGISSGQSKTTKEIAREAVESEFRAKGRKRGRDDDYLSDEDYDEDDGATSRREKLKKKKQEEELALEKEKEEELAQKKAKKQNYRNRARERREGKSNVDYNDSKDISAVDAEMNQYLGGDEAYTHLVKGLDKALAEKVKRDEGVSGQQEDDIDLDQIMEEATAKSKASKQSKTAVNTLDNLQGKSTSTLGTGMLDYLKHKKEQQQIQESVDTSLQHRNVQLSQAGEAILRSTLLFATRANIHDRLRSWELPKETTMSIAQHERLRGGRRKTCTPLDSNLIKKIDAALSSQARRNRQKRIKIIAEVAPQQKPEKMQKEDKSGTQDIDSDEDIFGDIGEYVPPSSAVALPSSGS</sequence>
<evidence type="ECO:0000259" key="4">
    <source>
        <dbReference type="Pfam" id="PF07808"/>
    </source>
</evidence>
<reference evidence="5" key="1">
    <citation type="submission" date="2021-01" db="EMBL/GenBank/DDBJ databases">
        <authorList>
            <person name="Corre E."/>
            <person name="Pelletier E."/>
            <person name="Niang G."/>
            <person name="Scheremetjew M."/>
            <person name="Finn R."/>
            <person name="Kale V."/>
            <person name="Holt S."/>
            <person name="Cochrane G."/>
            <person name="Meng A."/>
            <person name="Brown T."/>
            <person name="Cohen L."/>
        </authorList>
    </citation>
    <scope>NUCLEOTIDE SEQUENCE</scope>
    <source>
        <strain evidence="5">MM31A-1</strain>
    </source>
</reference>
<feature type="compositionally biased region" description="Basic and acidic residues" evidence="3">
    <location>
        <begin position="71"/>
        <end position="88"/>
    </location>
</feature>
<comment type="subcellular location">
    <subcellularLocation>
        <location evidence="1">Nucleus</location>
    </subcellularLocation>
</comment>
<evidence type="ECO:0000313" key="5">
    <source>
        <dbReference type="EMBL" id="CAE0471503.1"/>
    </source>
</evidence>
<feature type="region of interest" description="Disordered" evidence="3">
    <location>
        <begin position="316"/>
        <end position="364"/>
    </location>
</feature>
<organism evidence="5">
    <name type="scientific">Chaetoceros debilis</name>
    <dbReference type="NCBI Taxonomy" id="122233"/>
    <lineage>
        <taxon>Eukaryota</taxon>
        <taxon>Sar</taxon>
        <taxon>Stramenopiles</taxon>
        <taxon>Ochrophyta</taxon>
        <taxon>Bacillariophyta</taxon>
        <taxon>Coscinodiscophyceae</taxon>
        <taxon>Chaetocerotophycidae</taxon>
        <taxon>Chaetocerotales</taxon>
        <taxon>Chaetocerotaceae</taxon>
        <taxon>Chaetoceros</taxon>
    </lineage>
</organism>
<feature type="domain" description="RED-like N-terminal" evidence="4">
    <location>
        <begin position="123"/>
        <end position="197"/>
    </location>
</feature>
<feature type="compositionally biased region" description="Basic residues" evidence="3">
    <location>
        <begin position="89"/>
        <end position="101"/>
    </location>
</feature>
<dbReference type="InterPro" id="IPR039896">
    <property type="entry name" value="Red-like"/>
</dbReference>
<evidence type="ECO:0000256" key="1">
    <source>
        <dbReference type="ARBA" id="ARBA00004123"/>
    </source>
</evidence>
<accession>A0A7S3VCJ8</accession>
<keyword evidence="2" id="KW-0539">Nucleus</keyword>
<feature type="compositionally biased region" description="Acidic residues" evidence="3">
    <location>
        <begin position="48"/>
        <end position="59"/>
    </location>
</feature>
<dbReference type="AlphaFoldDB" id="A0A7S3VCJ8"/>
<evidence type="ECO:0000256" key="2">
    <source>
        <dbReference type="ARBA" id="ARBA00023242"/>
    </source>
</evidence>
<feature type="compositionally biased region" description="Basic and acidic residues" evidence="3">
    <location>
        <begin position="322"/>
        <end position="333"/>
    </location>
</feature>
<evidence type="ECO:0000256" key="3">
    <source>
        <dbReference type="SAM" id="MobiDB-lite"/>
    </source>
</evidence>
<dbReference type="PANTHER" id="PTHR12765">
    <property type="entry name" value="RED PROTEIN IK FACTOR CYTOKINE IK"/>
    <property type="match status" value="1"/>
</dbReference>
<feature type="region of interest" description="Disordered" evidence="3">
    <location>
        <begin position="1"/>
        <end position="115"/>
    </location>
</feature>
<protein>
    <recommendedName>
        <fullName evidence="4">RED-like N-terminal domain-containing protein</fullName>
    </recommendedName>
</protein>
<feature type="compositionally biased region" description="Basic and acidic residues" evidence="3">
    <location>
        <begin position="102"/>
        <end position="115"/>
    </location>
</feature>
<proteinExistence type="predicted"/>
<dbReference type="Pfam" id="PF07808">
    <property type="entry name" value="RED_N"/>
    <property type="match status" value="1"/>
</dbReference>
<gene>
    <name evidence="5" type="ORF">CDEB00056_LOCUS16356</name>
</gene>
<feature type="compositionally biased region" description="Low complexity" evidence="3">
    <location>
        <begin position="351"/>
        <end position="364"/>
    </location>
</feature>